<dbReference type="EMBL" id="CP019437">
    <property type="protein sequence ID" value="AQS47932.1"/>
    <property type="molecule type" value="Genomic_DNA"/>
</dbReference>
<dbReference type="SUPFAM" id="SSF88659">
    <property type="entry name" value="Sigma3 and sigma4 domains of RNA polymerase sigma factors"/>
    <property type="match status" value="1"/>
</dbReference>
<dbReference type="GO" id="GO:0003677">
    <property type="term" value="F:DNA binding"/>
    <property type="evidence" value="ECO:0007669"/>
    <property type="project" value="UniProtKB-KW"/>
</dbReference>
<evidence type="ECO:0000256" key="2">
    <source>
        <dbReference type="ARBA" id="ARBA00023015"/>
    </source>
</evidence>
<evidence type="ECO:0000313" key="8">
    <source>
        <dbReference type="Proteomes" id="UP000185622"/>
    </source>
</evidence>
<dbReference type="InterPro" id="IPR013324">
    <property type="entry name" value="RNA_pol_sigma_r3/r4-like"/>
</dbReference>
<dbReference type="Gene3D" id="3.40.50.1360">
    <property type="match status" value="1"/>
</dbReference>
<dbReference type="InterPro" id="IPR000835">
    <property type="entry name" value="HTH_MarR-typ"/>
</dbReference>
<evidence type="ECO:0000313" key="7">
    <source>
        <dbReference type="EMBL" id="AQS47932.1"/>
    </source>
</evidence>
<dbReference type="Pfam" id="PF04198">
    <property type="entry name" value="Sugar-bind"/>
    <property type="match status" value="1"/>
</dbReference>
<dbReference type="Pfam" id="PF12802">
    <property type="entry name" value="MarR_2"/>
    <property type="match status" value="1"/>
</dbReference>
<evidence type="ECO:0000259" key="6">
    <source>
        <dbReference type="Pfam" id="PF12802"/>
    </source>
</evidence>
<dbReference type="InterPro" id="IPR036388">
    <property type="entry name" value="WH-like_DNA-bd_sf"/>
</dbReference>
<gene>
    <name evidence="7" type="ORF">BMG03_09000</name>
</gene>
<dbReference type="InterPro" id="IPR007324">
    <property type="entry name" value="Sugar-bd_dom_put"/>
</dbReference>
<keyword evidence="2" id="KW-0805">Transcription regulation</keyword>
<dbReference type="SUPFAM" id="SSF100950">
    <property type="entry name" value="NagB/RpiA/CoA transferase-like"/>
    <property type="match status" value="1"/>
</dbReference>
<organism evidence="7 8">
    <name type="scientific">Thioclava nitratireducens</name>
    <dbReference type="NCBI Taxonomy" id="1915078"/>
    <lineage>
        <taxon>Bacteria</taxon>
        <taxon>Pseudomonadati</taxon>
        <taxon>Pseudomonadota</taxon>
        <taxon>Alphaproteobacteria</taxon>
        <taxon>Rhodobacterales</taxon>
        <taxon>Paracoccaceae</taxon>
        <taxon>Thioclava</taxon>
    </lineage>
</organism>
<evidence type="ECO:0000256" key="1">
    <source>
        <dbReference type="ARBA" id="ARBA00010466"/>
    </source>
</evidence>
<reference evidence="7 8" key="1">
    <citation type="submission" date="2017-01" db="EMBL/GenBank/DDBJ databases">
        <title>The complete genome sequence of a sulfur-oxidizing marine bacterium Thioclava sp. 25B10_4T.</title>
        <authorList>
            <person name="Liu Y."/>
            <person name="Lai Q."/>
            <person name="Shao Z."/>
        </authorList>
    </citation>
    <scope>NUCLEOTIDE SEQUENCE [LARGE SCALE GENOMIC DNA]</scope>
    <source>
        <strain evidence="7 8">25B10_4</strain>
    </source>
</reference>
<protein>
    <submittedName>
        <fullName evidence="7">DNA-binding transcriptional regulator</fullName>
    </submittedName>
</protein>
<dbReference type="PANTHER" id="PTHR34294">
    <property type="entry name" value="TRANSCRIPTIONAL REGULATOR-RELATED"/>
    <property type="match status" value="1"/>
</dbReference>
<dbReference type="InterPro" id="IPR051054">
    <property type="entry name" value="SorC_transcr_regulators"/>
</dbReference>
<evidence type="ECO:0000256" key="3">
    <source>
        <dbReference type="ARBA" id="ARBA00023125"/>
    </source>
</evidence>
<feature type="domain" description="Sugar-binding" evidence="5">
    <location>
        <begin position="63"/>
        <end position="317"/>
    </location>
</feature>
<sequence>MSRMNEAETSRDDEAARAGWLYYVGGMTQDQIAAELGVSRQRAQRLVSRAVSEGLVRVRIEHKIGACLELEAALMRRFGLQTVRVAPSLGERGDPATATAAFAATLLERILARSEPQVIAFGTGRSLSAMVNEVMQRPATEHKIVSLIGNIAPDGSASFYDVIMRMADKLRLPHYPMLVPVISETVEERAMFDRLKPVQAVKRLAAEADATFVGVGQLGEDAPVHKDGFVTLAELEELRAAGGVGELVGSFYDAQGNYITTPTTTRFGSFRIEPKRDAPVIGIAAGSSKLVAIRAALAGGLLNGLVTDEPTAQALLED</sequence>
<comment type="similarity">
    <text evidence="1">Belongs to the SorC transcriptional regulatory family.</text>
</comment>
<keyword evidence="4" id="KW-0804">Transcription</keyword>
<feature type="domain" description="HTH marR-type" evidence="6">
    <location>
        <begin position="19"/>
        <end position="59"/>
    </location>
</feature>
<proteinExistence type="inferred from homology"/>
<dbReference type="Proteomes" id="UP000185622">
    <property type="component" value="Chromosome"/>
</dbReference>
<name>A0ABN4XCR8_9RHOB</name>
<dbReference type="InterPro" id="IPR037171">
    <property type="entry name" value="NagB/RpiA_transferase-like"/>
</dbReference>
<keyword evidence="3 7" id="KW-0238">DNA-binding</keyword>
<dbReference type="PANTHER" id="PTHR34294:SF1">
    <property type="entry name" value="TRANSCRIPTIONAL REGULATOR LSRR"/>
    <property type="match status" value="1"/>
</dbReference>
<evidence type="ECO:0000259" key="5">
    <source>
        <dbReference type="Pfam" id="PF04198"/>
    </source>
</evidence>
<keyword evidence="8" id="KW-1185">Reference proteome</keyword>
<dbReference type="Gene3D" id="1.10.10.10">
    <property type="entry name" value="Winged helix-like DNA-binding domain superfamily/Winged helix DNA-binding domain"/>
    <property type="match status" value="1"/>
</dbReference>
<evidence type="ECO:0000256" key="4">
    <source>
        <dbReference type="ARBA" id="ARBA00023163"/>
    </source>
</evidence>
<accession>A0ABN4XCR8</accession>